<organism evidence="2 3">
    <name type="scientific">Sphingomonas sabuli</name>
    <dbReference type="NCBI Taxonomy" id="2764186"/>
    <lineage>
        <taxon>Bacteria</taxon>
        <taxon>Pseudomonadati</taxon>
        <taxon>Pseudomonadota</taxon>
        <taxon>Alphaproteobacteria</taxon>
        <taxon>Sphingomonadales</taxon>
        <taxon>Sphingomonadaceae</taxon>
        <taxon>Sphingomonas</taxon>
    </lineage>
</organism>
<evidence type="ECO:0000259" key="1">
    <source>
        <dbReference type="PROSITE" id="PS50042"/>
    </source>
</evidence>
<dbReference type="AlphaFoldDB" id="A0A7G9L0S0"/>
<evidence type="ECO:0000313" key="3">
    <source>
        <dbReference type="Proteomes" id="UP000515861"/>
    </source>
</evidence>
<sequence length="179" mass="20322">MANRLLRLMPEEIRRELYQAGSEFRLGVGETIPSESLGGTFVFVVDHGVASKFVRSEWGNYSEVGMVGPEGLFPICGLLEVPAAPHVVISQIGELRGRRIRTREFHSIINESSEACILVRKYIYAFLTQIASNIMAAEQDTVEKRIARWLLMCHAGSTAMRSRSPTTRWLRWRSRNGRR</sequence>
<dbReference type="RefSeq" id="WP_187479174.1">
    <property type="nucleotide sequence ID" value="NZ_CP060697.1"/>
</dbReference>
<evidence type="ECO:0000313" key="2">
    <source>
        <dbReference type="EMBL" id="QNM82219.1"/>
    </source>
</evidence>
<dbReference type="InterPro" id="IPR018490">
    <property type="entry name" value="cNMP-bd_dom_sf"/>
</dbReference>
<dbReference type="Proteomes" id="UP000515861">
    <property type="component" value="Chromosome"/>
</dbReference>
<accession>A0A7G9L0S0</accession>
<dbReference type="KEGG" id="ssau:H8M03_09330"/>
<protein>
    <submittedName>
        <fullName evidence="2">Crp/Fnr family transcriptional regulator</fullName>
    </submittedName>
</protein>
<reference evidence="2 3" key="1">
    <citation type="submission" date="2020-08" db="EMBL/GenBank/DDBJ databases">
        <title>Sphingomonas sp. sand1-3 16S ribosomal RNA gene Genome sequencing and assembly.</title>
        <authorList>
            <person name="Kang M."/>
        </authorList>
    </citation>
    <scope>NUCLEOTIDE SEQUENCE [LARGE SCALE GENOMIC DNA]</scope>
    <source>
        <strain evidence="3">sand1-3</strain>
    </source>
</reference>
<gene>
    <name evidence="2" type="ORF">H8M03_09330</name>
</gene>
<keyword evidence="3" id="KW-1185">Reference proteome</keyword>
<proteinExistence type="predicted"/>
<dbReference type="InterPro" id="IPR014710">
    <property type="entry name" value="RmlC-like_jellyroll"/>
</dbReference>
<dbReference type="Gene3D" id="2.60.120.10">
    <property type="entry name" value="Jelly Rolls"/>
    <property type="match status" value="1"/>
</dbReference>
<dbReference type="SUPFAM" id="SSF51206">
    <property type="entry name" value="cAMP-binding domain-like"/>
    <property type="match status" value="1"/>
</dbReference>
<feature type="domain" description="Cyclic nucleotide-binding" evidence="1">
    <location>
        <begin position="5"/>
        <end position="114"/>
    </location>
</feature>
<dbReference type="EMBL" id="CP060697">
    <property type="protein sequence ID" value="QNM82219.1"/>
    <property type="molecule type" value="Genomic_DNA"/>
</dbReference>
<dbReference type="PROSITE" id="PS50042">
    <property type="entry name" value="CNMP_BINDING_3"/>
    <property type="match status" value="1"/>
</dbReference>
<dbReference type="InterPro" id="IPR000595">
    <property type="entry name" value="cNMP-bd_dom"/>
</dbReference>
<name>A0A7G9L0S0_9SPHN</name>